<dbReference type="Gene3D" id="1.10.10.10">
    <property type="entry name" value="Winged helix-like DNA-binding domain superfamily/Winged helix DNA-binding domain"/>
    <property type="match status" value="1"/>
</dbReference>
<keyword evidence="6" id="KW-1185">Reference proteome</keyword>
<dbReference type="SMART" id="SM00345">
    <property type="entry name" value="HTH_GNTR"/>
    <property type="match status" value="1"/>
</dbReference>
<protein>
    <submittedName>
        <fullName evidence="5">GntR family transcriptional regulator</fullName>
    </submittedName>
</protein>
<dbReference type="SUPFAM" id="SSF46785">
    <property type="entry name" value="Winged helix' DNA-binding domain"/>
    <property type="match status" value="1"/>
</dbReference>
<dbReference type="AlphaFoldDB" id="A0A502KUZ6"/>
<dbReference type="EMBL" id="SAWY01000025">
    <property type="protein sequence ID" value="TPH14249.1"/>
    <property type="molecule type" value="Genomic_DNA"/>
</dbReference>
<dbReference type="InterPro" id="IPR036388">
    <property type="entry name" value="WH-like_DNA-bd_sf"/>
</dbReference>
<evidence type="ECO:0000259" key="4">
    <source>
        <dbReference type="PROSITE" id="PS50949"/>
    </source>
</evidence>
<keyword evidence="1" id="KW-0805">Transcription regulation</keyword>
<evidence type="ECO:0000256" key="1">
    <source>
        <dbReference type="ARBA" id="ARBA00023015"/>
    </source>
</evidence>
<dbReference type="InterPro" id="IPR000524">
    <property type="entry name" value="Tscrpt_reg_HTH_GntR"/>
</dbReference>
<accession>A0A502KUZ6</accession>
<evidence type="ECO:0000256" key="2">
    <source>
        <dbReference type="ARBA" id="ARBA00023125"/>
    </source>
</evidence>
<comment type="caution">
    <text evidence="5">The sequence shown here is derived from an EMBL/GenBank/DDBJ whole genome shotgun (WGS) entry which is preliminary data.</text>
</comment>
<dbReference type="GO" id="GO:0003677">
    <property type="term" value="F:DNA binding"/>
    <property type="evidence" value="ECO:0007669"/>
    <property type="project" value="UniProtKB-KW"/>
</dbReference>
<dbReference type="OrthoDB" id="7173258at2"/>
<dbReference type="GO" id="GO:0003700">
    <property type="term" value="F:DNA-binding transcription factor activity"/>
    <property type="evidence" value="ECO:0007669"/>
    <property type="project" value="InterPro"/>
</dbReference>
<evidence type="ECO:0000313" key="6">
    <source>
        <dbReference type="Proteomes" id="UP000315303"/>
    </source>
</evidence>
<dbReference type="PROSITE" id="PS50949">
    <property type="entry name" value="HTH_GNTR"/>
    <property type="match status" value="1"/>
</dbReference>
<keyword evidence="2" id="KW-0238">DNA-binding</keyword>
<keyword evidence="3" id="KW-0804">Transcription</keyword>
<dbReference type="PANTHER" id="PTHR38445">
    <property type="entry name" value="HTH-TYPE TRANSCRIPTIONAL REPRESSOR YTRA"/>
    <property type="match status" value="1"/>
</dbReference>
<proteinExistence type="predicted"/>
<organism evidence="5 6">
    <name type="scientific">Litorilituus lipolyticus</name>
    <dbReference type="NCBI Taxonomy" id="2491017"/>
    <lineage>
        <taxon>Bacteria</taxon>
        <taxon>Pseudomonadati</taxon>
        <taxon>Pseudomonadota</taxon>
        <taxon>Gammaproteobacteria</taxon>
        <taxon>Alteromonadales</taxon>
        <taxon>Colwelliaceae</taxon>
        <taxon>Litorilituus</taxon>
    </lineage>
</organism>
<dbReference type="CDD" id="cd07377">
    <property type="entry name" value="WHTH_GntR"/>
    <property type="match status" value="1"/>
</dbReference>
<gene>
    <name evidence="5" type="ORF">EPA86_11720</name>
</gene>
<reference evidence="5 6" key="1">
    <citation type="submission" date="2019-01" db="EMBL/GenBank/DDBJ databases">
        <title>Litorilituus lipolytica sp. nov., isolated from intertidal sand of the Yellow Sea in China.</title>
        <authorList>
            <person name="Liu A."/>
        </authorList>
    </citation>
    <scope>NUCLEOTIDE SEQUENCE [LARGE SCALE GENOMIC DNA]</scope>
    <source>
        <strain evidence="5 6">RZ04</strain>
    </source>
</reference>
<name>A0A502KUZ6_9GAMM</name>
<evidence type="ECO:0000256" key="3">
    <source>
        <dbReference type="ARBA" id="ARBA00023163"/>
    </source>
</evidence>
<evidence type="ECO:0000313" key="5">
    <source>
        <dbReference type="EMBL" id="TPH14249.1"/>
    </source>
</evidence>
<feature type="domain" description="HTH gntR-type" evidence="4">
    <location>
        <begin position="14"/>
        <end position="82"/>
    </location>
</feature>
<dbReference type="PANTHER" id="PTHR38445:SF7">
    <property type="entry name" value="GNTR-FAMILY TRANSCRIPTIONAL REGULATOR"/>
    <property type="match status" value="1"/>
</dbReference>
<sequence>MNVTQFSISASSGIPIYKQLCTQIERMILTDAFSQGEVLPSVRQVASELEVNPMTVSKAYGLLEERGVLTRLRGKGMAVAKQAPEKSNKERLLVLSAMIDELVKEAMLMGLTDDELTKLFKEKLDAEYSLAVIKE</sequence>
<dbReference type="Proteomes" id="UP000315303">
    <property type="component" value="Unassembled WGS sequence"/>
</dbReference>
<dbReference type="InterPro" id="IPR036390">
    <property type="entry name" value="WH_DNA-bd_sf"/>
</dbReference>
<dbReference type="Pfam" id="PF00392">
    <property type="entry name" value="GntR"/>
    <property type="match status" value="1"/>
</dbReference>